<evidence type="ECO:0000313" key="2">
    <source>
        <dbReference type="EMBL" id="VUZ48168.1"/>
    </source>
</evidence>
<feature type="non-terminal residue" evidence="2">
    <location>
        <position position="1"/>
    </location>
</feature>
<sequence length="99" mass="11013">SAFPSLSTDVSSFLPPPPPSIPSTPPFLHSRQFTILGLPFRECHFYPTSLRKILSPTAAYLANIGHSQNVIRCQCITHLRPPFYLTSLLDMKSRLLSCA</sequence>
<dbReference type="AlphaFoldDB" id="A0A564YN87"/>
<evidence type="ECO:0000313" key="3">
    <source>
        <dbReference type="Proteomes" id="UP000321570"/>
    </source>
</evidence>
<accession>A0A564YN87</accession>
<feature type="compositionally biased region" description="Polar residues" evidence="1">
    <location>
        <begin position="1"/>
        <end position="10"/>
    </location>
</feature>
<gene>
    <name evidence="2" type="ORF">WMSIL1_LOCUS7560</name>
</gene>
<reference evidence="2 3" key="1">
    <citation type="submission" date="2019-07" db="EMBL/GenBank/DDBJ databases">
        <authorList>
            <person name="Jastrzebski P J."/>
            <person name="Paukszto L."/>
            <person name="Jastrzebski P J."/>
        </authorList>
    </citation>
    <scope>NUCLEOTIDE SEQUENCE [LARGE SCALE GENOMIC DNA]</scope>
    <source>
        <strain evidence="2 3">WMS-il1</strain>
    </source>
</reference>
<organism evidence="2 3">
    <name type="scientific">Hymenolepis diminuta</name>
    <name type="common">Rat tapeworm</name>
    <dbReference type="NCBI Taxonomy" id="6216"/>
    <lineage>
        <taxon>Eukaryota</taxon>
        <taxon>Metazoa</taxon>
        <taxon>Spiralia</taxon>
        <taxon>Lophotrochozoa</taxon>
        <taxon>Platyhelminthes</taxon>
        <taxon>Cestoda</taxon>
        <taxon>Eucestoda</taxon>
        <taxon>Cyclophyllidea</taxon>
        <taxon>Hymenolepididae</taxon>
        <taxon>Hymenolepis</taxon>
    </lineage>
</organism>
<name>A0A564YN87_HYMDI</name>
<dbReference type="EMBL" id="CABIJS010000277">
    <property type="protein sequence ID" value="VUZ48168.1"/>
    <property type="molecule type" value="Genomic_DNA"/>
</dbReference>
<protein>
    <submittedName>
        <fullName evidence="2">Uncharacterized protein</fullName>
    </submittedName>
</protein>
<dbReference type="Proteomes" id="UP000321570">
    <property type="component" value="Unassembled WGS sequence"/>
</dbReference>
<evidence type="ECO:0000256" key="1">
    <source>
        <dbReference type="SAM" id="MobiDB-lite"/>
    </source>
</evidence>
<keyword evidence="3" id="KW-1185">Reference proteome</keyword>
<proteinExistence type="predicted"/>
<feature type="compositionally biased region" description="Pro residues" evidence="1">
    <location>
        <begin position="14"/>
        <end position="25"/>
    </location>
</feature>
<feature type="region of interest" description="Disordered" evidence="1">
    <location>
        <begin position="1"/>
        <end position="25"/>
    </location>
</feature>